<keyword evidence="7 10" id="KW-0408">Iron</keyword>
<dbReference type="PRINTS" id="PR00088">
    <property type="entry name" value="HAEMOXYGNASE"/>
</dbReference>
<name>A0AAP5IBE5_9CYAN</name>
<evidence type="ECO:0000256" key="4">
    <source>
        <dbReference type="ARBA" id="ARBA00022617"/>
    </source>
</evidence>
<evidence type="ECO:0000256" key="9">
    <source>
        <dbReference type="PIRSR" id="PIRSR000343-1"/>
    </source>
</evidence>
<dbReference type="CDD" id="cd19165">
    <property type="entry name" value="HemeO"/>
    <property type="match status" value="1"/>
</dbReference>
<proteinExistence type="inferred from homology"/>
<dbReference type="GO" id="GO:0006788">
    <property type="term" value="P:heme oxidation"/>
    <property type="evidence" value="ECO:0007669"/>
    <property type="project" value="InterPro"/>
</dbReference>
<evidence type="ECO:0000313" key="11">
    <source>
        <dbReference type="EMBL" id="MDR9898403.1"/>
    </source>
</evidence>
<keyword evidence="12" id="KW-1185">Reference proteome</keyword>
<dbReference type="FunFam" id="1.20.910.10:FF:000001">
    <property type="entry name" value="Heme oxygenase 1"/>
    <property type="match status" value="1"/>
</dbReference>
<sequence length="239" mass="27037">MSSNLAIKLRTGTQQSHTAAENVGLMKCFLKGIVDRNCFAKFLSNLYYIYSELEVALENHRNHPIISTLYFSELNRKAALEKDLKFYYGEDWQSHLTPSQAAQNYINRIRELSNTDPVLLLGHAYTRYMGDLSGGQMLQKLVQSALNLSGYQGTSFYNFSQIPDKIAFKEKYRKALNSLSIDDVTQEKIVAEANNAFELNMQMARELETNLIQVIGQTMFNSLTQSDNSGSTSVDVTNN</sequence>
<feature type="binding site" evidence="9">
    <location>
        <position position="10"/>
    </location>
    <ligand>
        <name>heme b</name>
        <dbReference type="ChEBI" id="CHEBI:60344"/>
    </ligand>
</feature>
<dbReference type="RefSeq" id="WP_208352760.1">
    <property type="nucleotide sequence ID" value="NZ_JAALHA020000017.1"/>
</dbReference>
<dbReference type="EC" id="1.14.14.18" evidence="2"/>
<gene>
    <name evidence="11" type="ORF">G7B40_028150</name>
</gene>
<dbReference type="EMBL" id="JAALHA020000017">
    <property type="protein sequence ID" value="MDR9898403.1"/>
    <property type="molecule type" value="Genomic_DNA"/>
</dbReference>
<comment type="similarity">
    <text evidence="1">Belongs to the heme oxygenase family.</text>
</comment>
<keyword evidence="3" id="KW-0602">Photosynthesis</keyword>
<organism evidence="11 12">
    <name type="scientific">Aetokthonos hydrillicola Thurmond2011</name>
    <dbReference type="NCBI Taxonomy" id="2712845"/>
    <lineage>
        <taxon>Bacteria</taxon>
        <taxon>Bacillati</taxon>
        <taxon>Cyanobacteriota</taxon>
        <taxon>Cyanophyceae</taxon>
        <taxon>Nostocales</taxon>
        <taxon>Hapalosiphonaceae</taxon>
        <taxon>Aetokthonos</taxon>
    </lineage>
</organism>
<keyword evidence="5 10" id="KW-0479">Metal-binding</keyword>
<dbReference type="InterPro" id="IPR002051">
    <property type="entry name" value="Haem_Oase"/>
</dbReference>
<dbReference type="GO" id="GO:0020037">
    <property type="term" value="F:heme binding"/>
    <property type="evidence" value="ECO:0007669"/>
    <property type="project" value="TreeGrafter"/>
</dbReference>
<dbReference type="InterPro" id="IPR016053">
    <property type="entry name" value="Haem_Oase-like"/>
</dbReference>
<feature type="binding site" evidence="9">
    <location>
        <position position="125"/>
    </location>
    <ligand>
        <name>heme b</name>
        <dbReference type="ChEBI" id="CHEBI:60344"/>
    </ligand>
</feature>
<dbReference type="InterPro" id="IPR016084">
    <property type="entry name" value="Haem_Oase-like_multi-hlx"/>
</dbReference>
<evidence type="ECO:0000256" key="8">
    <source>
        <dbReference type="ARBA" id="ARBA00048328"/>
    </source>
</evidence>
<evidence type="ECO:0000256" key="10">
    <source>
        <dbReference type="PIRSR" id="PIRSR000343-2"/>
    </source>
</evidence>
<evidence type="ECO:0000256" key="1">
    <source>
        <dbReference type="ARBA" id="ARBA00006134"/>
    </source>
</evidence>
<dbReference type="Gene3D" id="1.20.910.10">
    <property type="entry name" value="Heme oxygenase-like"/>
    <property type="match status" value="1"/>
</dbReference>
<dbReference type="PANTHER" id="PTHR10720">
    <property type="entry name" value="HEME OXYGENASE"/>
    <property type="match status" value="1"/>
</dbReference>
<evidence type="ECO:0000256" key="6">
    <source>
        <dbReference type="ARBA" id="ARBA00023002"/>
    </source>
</evidence>
<accession>A0AAP5IBE5</accession>
<feature type="binding site" evidence="9">
    <location>
        <position position="173"/>
    </location>
    <ligand>
        <name>heme b</name>
        <dbReference type="ChEBI" id="CHEBI:60344"/>
    </ligand>
</feature>
<reference evidence="12" key="1">
    <citation type="journal article" date="2021" name="Science">
        <title>Hunting the eagle killer: A cyanobacterial neurotoxin causes vacuolar myelinopathy.</title>
        <authorList>
            <person name="Breinlinger S."/>
            <person name="Phillips T.J."/>
            <person name="Haram B.N."/>
            <person name="Mares J."/>
            <person name="Martinez Yerena J.A."/>
            <person name="Hrouzek P."/>
            <person name="Sobotka R."/>
            <person name="Henderson W.M."/>
            <person name="Schmieder P."/>
            <person name="Williams S.M."/>
            <person name="Lauderdale J.D."/>
            <person name="Wilde H.D."/>
            <person name="Gerrin W."/>
            <person name="Kust A."/>
            <person name="Washington J.W."/>
            <person name="Wagner C."/>
            <person name="Geier B."/>
            <person name="Liebeke M."/>
            <person name="Enke H."/>
            <person name="Niedermeyer T.H.J."/>
            <person name="Wilde S.B."/>
        </authorList>
    </citation>
    <scope>NUCLEOTIDE SEQUENCE [LARGE SCALE GENOMIC DNA]</scope>
    <source>
        <strain evidence="12">Thurmond2011</strain>
    </source>
</reference>
<keyword evidence="6" id="KW-0560">Oxidoreductase</keyword>
<dbReference type="GO" id="GO:0042167">
    <property type="term" value="P:heme catabolic process"/>
    <property type="evidence" value="ECO:0007669"/>
    <property type="project" value="TreeGrafter"/>
</dbReference>
<evidence type="ECO:0000256" key="7">
    <source>
        <dbReference type="ARBA" id="ARBA00023004"/>
    </source>
</evidence>
<evidence type="ECO:0000256" key="5">
    <source>
        <dbReference type="ARBA" id="ARBA00022723"/>
    </source>
</evidence>
<feature type="binding site" description="axial binding residue" evidence="10">
    <location>
        <position position="17"/>
    </location>
    <ligand>
        <name>heme b</name>
        <dbReference type="ChEBI" id="CHEBI:60344"/>
    </ligand>
    <ligandPart>
        <name>Fe</name>
        <dbReference type="ChEBI" id="CHEBI:18248"/>
    </ligandPart>
</feature>
<comment type="catalytic activity">
    <reaction evidence="8">
        <text>heme b + 3 reduced [NADPH--hemoprotein reductase] + 3 O2 = biliverdin IXalpha + CO + Fe(2+) + 3 oxidized [NADPH--hemoprotein reductase] + 3 H2O + H(+)</text>
        <dbReference type="Rhea" id="RHEA:21764"/>
        <dbReference type="Rhea" id="RHEA-COMP:11964"/>
        <dbReference type="Rhea" id="RHEA-COMP:11965"/>
        <dbReference type="ChEBI" id="CHEBI:15377"/>
        <dbReference type="ChEBI" id="CHEBI:15378"/>
        <dbReference type="ChEBI" id="CHEBI:15379"/>
        <dbReference type="ChEBI" id="CHEBI:17245"/>
        <dbReference type="ChEBI" id="CHEBI:29033"/>
        <dbReference type="ChEBI" id="CHEBI:57618"/>
        <dbReference type="ChEBI" id="CHEBI:57991"/>
        <dbReference type="ChEBI" id="CHEBI:58210"/>
        <dbReference type="ChEBI" id="CHEBI:60344"/>
        <dbReference type="EC" id="1.14.14.18"/>
    </reaction>
</comment>
<dbReference type="SUPFAM" id="SSF48613">
    <property type="entry name" value="Heme oxygenase-like"/>
    <property type="match status" value="1"/>
</dbReference>
<dbReference type="PIRSF" id="PIRSF000343">
    <property type="entry name" value="Haem_Oase"/>
    <property type="match status" value="1"/>
</dbReference>
<dbReference type="AlphaFoldDB" id="A0AAP5IBE5"/>
<dbReference type="GO" id="GO:0015979">
    <property type="term" value="P:photosynthesis"/>
    <property type="evidence" value="ECO:0007669"/>
    <property type="project" value="UniProtKB-KW"/>
</dbReference>
<protein>
    <recommendedName>
        <fullName evidence="2">heme oxygenase (biliverdin-producing)</fullName>
        <ecNumber evidence="2">1.14.14.18</ecNumber>
    </recommendedName>
</protein>
<evidence type="ECO:0000313" key="12">
    <source>
        <dbReference type="Proteomes" id="UP000667802"/>
    </source>
</evidence>
<dbReference type="PANTHER" id="PTHR10720:SF0">
    <property type="entry name" value="HEME OXYGENASE"/>
    <property type="match status" value="1"/>
</dbReference>
<comment type="caution">
    <text evidence="11">The sequence shown here is derived from an EMBL/GenBank/DDBJ whole genome shotgun (WGS) entry which is preliminary data.</text>
</comment>
<dbReference type="GO" id="GO:0004392">
    <property type="term" value="F:heme oxygenase (decyclizing) activity"/>
    <property type="evidence" value="ECO:0007669"/>
    <property type="project" value="UniProtKB-EC"/>
</dbReference>
<evidence type="ECO:0000256" key="3">
    <source>
        <dbReference type="ARBA" id="ARBA00022531"/>
    </source>
</evidence>
<keyword evidence="4 9" id="KW-0349">Heme</keyword>
<dbReference type="GO" id="GO:0046872">
    <property type="term" value="F:metal ion binding"/>
    <property type="evidence" value="ECO:0007669"/>
    <property type="project" value="UniProtKB-KW"/>
</dbReference>
<dbReference type="Pfam" id="PF01126">
    <property type="entry name" value="Heme_oxygenase"/>
    <property type="match status" value="1"/>
</dbReference>
<dbReference type="Proteomes" id="UP000667802">
    <property type="component" value="Unassembled WGS sequence"/>
</dbReference>
<dbReference type="GO" id="GO:0006979">
    <property type="term" value="P:response to oxidative stress"/>
    <property type="evidence" value="ECO:0007669"/>
    <property type="project" value="TreeGrafter"/>
</dbReference>
<evidence type="ECO:0000256" key="2">
    <source>
        <dbReference type="ARBA" id="ARBA00012360"/>
    </source>
</evidence>